<dbReference type="RefSeq" id="WP_120746337.1">
    <property type="nucleotide sequence ID" value="NZ_RBAH01000003.1"/>
</dbReference>
<dbReference type="SUPFAM" id="SSF109604">
    <property type="entry name" value="HD-domain/PDEase-like"/>
    <property type="match status" value="1"/>
</dbReference>
<keyword evidence="3" id="KW-0067">ATP-binding</keyword>
<keyword evidence="7" id="KW-1185">Reference proteome</keyword>
<dbReference type="GO" id="GO:0051082">
    <property type="term" value="F:unfolded protein binding"/>
    <property type="evidence" value="ECO:0007669"/>
    <property type="project" value="InterPro"/>
</dbReference>
<dbReference type="InterPro" id="IPR056471">
    <property type="entry name" value="HD-CE"/>
</dbReference>
<proteinExistence type="inferred from homology"/>
<feature type="domain" description="HD-CE" evidence="5">
    <location>
        <begin position="49"/>
        <end position="299"/>
    </location>
</feature>
<organism evidence="6 7">
    <name type="scientific">Paenibacillus ginsengarvi</name>
    <dbReference type="NCBI Taxonomy" id="400777"/>
    <lineage>
        <taxon>Bacteria</taxon>
        <taxon>Bacillati</taxon>
        <taxon>Bacillota</taxon>
        <taxon>Bacilli</taxon>
        <taxon>Bacillales</taxon>
        <taxon>Paenibacillaceae</taxon>
        <taxon>Paenibacillus</taxon>
    </lineage>
</organism>
<dbReference type="Gene3D" id="3.30.565.10">
    <property type="entry name" value="Histidine kinase-like ATPase, C-terminal domain"/>
    <property type="match status" value="1"/>
</dbReference>
<dbReference type="PRINTS" id="PR00775">
    <property type="entry name" value="HEATSHOCK90"/>
</dbReference>
<dbReference type="AlphaFoldDB" id="A0A3B0CPA2"/>
<dbReference type="GO" id="GO:0016887">
    <property type="term" value="F:ATP hydrolysis activity"/>
    <property type="evidence" value="ECO:0007669"/>
    <property type="project" value="InterPro"/>
</dbReference>
<dbReference type="InterPro" id="IPR036890">
    <property type="entry name" value="HATPase_C_sf"/>
</dbReference>
<keyword evidence="2" id="KW-0547">Nucleotide-binding</keyword>
<dbReference type="Pfam" id="PF13589">
    <property type="entry name" value="HATPase_c_3"/>
    <property type="match status" value="1"/>
</dbReference>
<dbReference type="Pfam" id="PF24391">
    <property type="entry name" value="HD-CE"/>
    <property type="match status" value="1"/>
</dbReference>
<accession>A0A3B0CPA2</accession>
<dbReference type="Proteomes" id="UP000282311">
    <property type="component" value="Unassembled WGS sequence"/>
</dbReference>
<sequence length="1007" mass="117710">MEIDKNPLLETNVFKQLLKVESNTDKLSQTVLKIVNRVVPILARIPENMPEYTLHDETHSLKIVQIMDRIIPQVTFENLNDIEITLLILSAYLHDIGMTCSVAEREEIIRSSKEYEVLLITDPLYKDYIHSKQIGDHRTSTRVEDKIFTEFLRKNHVKRSAEFIERELSHGELKLSFNDIPLHKFLIDICNSHGAAVKVLREALKYPRNKLVGYKYVNIQYISIILRLADILDLDPERTPRVIFEFVNPQDPTSVQEWRKHRSIIGWDINAERIIFEAECNTPEVERALRLFMNWIEIERKESMDLLNKYSDIIAQKYKLCLTEPINVERIRSDGSYEYSEVKFELHYEKIMELLMGQRLYRNPLTAIRELLQNSIDAIKARQLLFKDREENFIPKIEIIYNDGELIIKDNGIGMDNNVFSEYFLQVGKSYYNHPKFFGSDLDLVSEFGIGVLSVFMVADSMIVESRMEPENPLFPPKPIHYEIPTAHHFCIKRNSSRIEIGTQITLLLKKNNPFRSHQLVKVIQEIIPNPPFPIKIIIDNNVFVHESTPLSNIPKIIEGMDESLIVNKEFRESREYSHRLIKINLNEIKEFEVNGQLFIVNTGTMNYNGTLSGYVSQRYFNLGLPSTNDIEFKLLPSKSLMELFPKWISVYTNMDIYGKNGLTITPDRTEVIVDQKYKLLKVAIERIIISSLKAHLNDYKSRHSLDEYHRYVDFLFSTGFIGIPGAYNKELLSEEARAFFLEYVSFPIISNNGGINRVFGSELIKNRYIGVIERDWSRDYLPKMADFLQKQESINVIVLREYEMTNSYNMGKVIDELFSNIGYNITTEYLITPIPGLHVEVLDLEKLEKTYIHKYHIADQIFTNFTDESKRILCIPSQTGGFYHIFNKKHPAIAPIINDGKIISNVAQEIFEELRDSLNSIMYGYMKEMDDPNDAKWQRILRNTDHSYISIGVFYYSNKVFEKFSEAISQYWCKLKCKKIINDSEPDQIITKQDFPWYFSVERTPQ</sequence>
<reference evidence="6 7" key="1">
    <citation type="journal article" date="2007" name="Int. J. Syst. Evol. Microbiol.">
        <title>Paenibacillus ginsengarvi sp. nov., isolated from soil from ginseng cultivation.</title>
        <authorList>
            <person name="Yoon M.H."/>
            <person name="Ten L.N."/>
            <person name="Im W.T."/>
        </authorList>
    </citation>
    <scope>NUCLEOTIDE SEQUENCE [LARGE SCALE GENOMIC DNA]</scope>
    <source>
        <strain evidence="6 7">KCTC 13059</strain>
    </source>
</reference>
<gene>
    <name evidence="6" type="ORF">D7M11_06480</name>
</gene>
<evidence type="ECO:0000256" key="3">
    <source>
        <dbReference type="ARBA" id="ARBA00022840"/>
    </source>
</evidence>
<dbReference type="EMBL" id="RBAH01000003">
    <property type="protein sequence ID" value="RKN85969.1"/>
    <property type="molecule type" value="Genomic_DNA"/>
</dbReference>
<dbReference type="InterPro" id="IPR020575">
    <property type="entry name" value="Hsp90_N"/>
</dbReference>
<name>A0A3B0CPA2_9BACL</name>
<dbReference type="GO" id="GO:0140662">
    <property type="term" value="F:ATP-dependent protein folding chaperone"/>
    <property type="evidence" value="ECO:0007669"/>
    <property type="project" value="InterPro"/>
</dbReference>
<dbReference type="InterPro" id="IPR001404">
    <property type="entry name" value="Hsp90_fam"/>
</dbReference>
<dbReference type="GO" id="GO:0005524">
    <property type="term" value="F:ATP binding"/>
    <property type="evidence" value="ECO:0007669"/>
    <property type="project" value="UniProtKB-KW"/>
</dbReference>
<keyword evidence="4" id="KW-0143">Chaperone</keyword>
<dbReference type="OrthoDB" id="9802640at2"/>
<evidence type="ECO:0000313" key="7">
    <source>
        <dbReference type="Proteomes" id="UP000282311"/>
    </source>
</evidence>
<protein>
    <recommendedName>
        <fullName evidence="5">HD-CE domain-containing protein</fullName>
    </recommendedName>
</protein>
<evidence type="ECO:0000313" key="6">
    <source>
        <dbReference type="EMBL" id="RKN85969.1"/>
    </source>
</evidence>
<dbReference type="SUPFAM" id="SSF55874">
    <property type="entry name" value="ATPase domain of HSP90 chaperone/DNA topoisomerase II/histidine kinase"/>
    <property type="match status" value="1"/>
</dbReference>
<evidence type="ECO:0000259" key="5">
    <source>
        <dbReference type="Pfam" id="PF24391"/>
    </source>
</evidence>
<evidence type="ECO:0000256" key="2">
    <source>
        <dbReference type="ARBA" id="ARBA00022741"/>
    </source>
</evidence>
<comment type="similarity">
    <text evidence="1">Belongs to the heat shock protein 90 family.</text>
</comment>
<dbReference type="PANTHER" id="PTHR11528">
    <property type="entry name" value="HEAT SHOCK PROTEIN 90 FAMILY MEMBER"/>
    <property type="match status" value="1"/>
</dbReference>
<evidence type="ECO:0000256" key="4">
    <source>
        <dbReference type="ARBA" id="ARBA00023186"/>
    </source>
</evidence>
<evidence type="ECO:0000256" key="1">
    <source>
        <dbReference type="ARBA" id="ARBA00008239"/>
    </source>
</evidence>
<comment type="caution">
    <text evidence="6">The sequence shown here is derived from an EMBL/GenBank/DDBJ whole genome shotgun (WGS) entry which is preliminary data.</text>
</comment>
<dbReference type="Gene3D" id="1.10.3210.10">
    <property type="entry name" value="Hypothetical protein af1432"/>
    <property type="match status" value="1"/>
</dbReference>